<evidence type="ECO:0000313" key="1">
    <source>
        <dbReference type="EMBL" id="GKY86965.1"/>
    </source>
</evidence>
<dbReference type="InterPro" id="IPR009050">
    <property type="entry name" value="Globin-like_sf"/>
</dbReference>
<keyword evidence="2" id="KW-1185">Reference proteome</keyword>
<sequence>MSTATPLPKFDITAEEIDQLVALFYKRIRWHPMLGPIFARAIAEEDGPEWRAHEAKIAAFWRNAVGLDRAYDGNPMRVHVENPDVRPGMFSTWLDLFHITAAEVLSPEKAANMSALAERIGQGLRYGVTQRGQVRGAPPVLR</sequence>
<dbReference type="EMBL" id="BROH01000001">
    <property type="protein sequence ID" value="GKY86965.1"/>
    <property type="molecule type" value="Genomic_DNA"/>
</dbReference>
<comment type="caution">
    <text evidence="1">The sequence shown here is derived from an EMBL/GenBank/DDBJ whole genome shotgun (WGS) entry which is preliminary data.</text>
</comment>
<dbReference type="RefSeq" id="WP_281840905.1">
    <property type="nucleotide sequence ID" value="NZ_BROH01000001.1"/>
</dbReference>
<dbReference type="InterPro" id="IPR012292">
    <property type="entry name" value="Globin/Proto"/>
</dbReference>
<organism evidence="1 2">
    <name type="scientific">Sinisalibacter aestuarii</name>
    <dbReference type="NCBI Taxonomy" id="2949426"/>
    <lineage>
        <taxon>Bacteria</taxon>
        <taxon>Pseudomonadati</taxon>
        <taxon>Pseudomonadota</taxon>
        <taxon>Alphaproteobacteria</taxon>
        <taxon>Rhodobacterales</taxon>
        <taxon>Roseobacteraceae</taxon>
        <taxon>Sinisalibacter</taxon>
    </lineage>
</organism>
<protein>
    <submittedName>
        <fullName evidence="1">Preprotein translocase subunit TatC</fullName>
    </submittedName>
</protein>
<gene>
    <name evidence="1" type="ORF">STA1M1_08340</name>
</gene>
<dbReference type="CDD" id="cd08916">
    <property type="entry name" value="TrHb3_P"/>
    <property type="match status" value="1"/>
</dbReference>
<proteinExistence type="predicted"/>
<dbReference type="SUPFAM" id="SSF46458">
    <property type="entry name" value="Globin-like"/>
    <property type="match status" value="1"/>
</dbReference>
<dbReference type="Proteomes" id="UP001144205">
    <property type="component" value="Unassembled WGS sequence"/>
</dbReference>
<reference evidence="1" key="1">
    <citation type="journal article" date="2023" name="Int. J. Syst. Evol. Microbiol.">
        <title>Sinisalibacter aestuarii sp. nov., isolated from estuarine sediment of the Arakawa River.</title>
        <authorList>
            <person name="Arafat S.T."/>
            <person name="Hirano S."/>
            <person name="Sato A."/>
            <person name="Takeuchi K."/>
            <person name="Yasuda T."/>
            <person name="Terahara T."/>
            <person name="Hamada M."/>
            <person name="Kobayashi T."/>
        </authorList>
    </citation>
    <scope>NUCLEOTIDE SEQUENCE</scope>
    <source>
        <strain evidence="1">B-399</strain>
    </source>
</reference>
<evidence type="ECO:0000313" key="2">
    <source>
        <dbReference type="Proteomes" id="UP001144205"/>
    </source>
</evidence>
<dbReference type="Gene3D" id="1.10.490.10">
    <property type="entry name" value="Globins"/>
    <property type="match status" value="1"/>
</dbReference>
<name>A0ABQ5LRF5_9RHOB</name>
<accession>A0ABQ5LRF5</accession>